<keyword evidence="6" id="KW-1185">Reference proteome</keyword>
<proteinExistence type="predicted"/>
<feature type="domain" description="HTH araC/xylS-type" evidence="4">
    <location>
        <begin position="373"/>
        <end position="477"/>
    </location>
</feature>
<dbReference type="SUPFAM" id="SSF48452">
    <property type="entry name" value="TPR-like"/>
    <property type="match status" value="1"/>
</dbReference>
<evidence type="ECO:0000313" key="6">
    <source>
        <dbReference type="Proteomes" id="UP001371218"/>
    </source>
</evidence>
<dbReference type="PANTHER" id="PTHR46796:SF12">
    <property type="entry name" value="HTH-TYPE DNA-BINDING TRANSCRIPTIONAL ACTIVATOR EUTR"/>
    <property type="match status" value="1"/>
</dbReference>
<evidence type="ECO:0000256" key="2">
    <source>
        <dbReference type="ARBA" id="ARBA00023125"/>
    </source>
</evidence>
<accession>A0ABU9BIM7</accession>
<dbReference type="InterPro" id="IPR009057">
    <property type="entry name" value="Homeodomain-like_sf"/>
</dbReference>
<dbReference type="Proteomes" id="UP001371218">
    <property type="component" value="Unassembled WGS sequence"/>
</dbReference>
<dbReference type="Gene3D" id="1.10.10.60">
    <property type="entry name" value="Homeodomain-like"/>
    <property type="match status" value="1"/>
</dbReference>
<dbReference type="PROSITE" id="PS01124">
    <property type="entry name" value="HTH_ARAC_FAMILY_2"/>
    <property type="match status" value="1"/>
</dbReference>
<dbReference type="RefSeq" id="WP_341423684.1">
    <property type="nucleotide sequence ID" value="NZ_JBBUTG010000001.1"/>
</dbReference>
<dbReference type="Pfam" id="PF12833">
    <property type="entry name" value="HTH_18"/>
    <property type="match status" value="1"/>
</dbReference>
<dbReference type="EMBL" id="JBBUTG010000001">
    <property type="protein sequence ID" value="MEK8029343.1"/>
    <property type="molecule type" value="Genomic_DNA"/>
</dbReference>
<dbReference type="InterPro" id="IPR018060">
    <property type="entry name" value="HTH_AraC"/>
</dbReference>
<reference evidence="5 6" key="1">
    <citation type="submission" date="2024-04" db="EMBL/GenBank/DDBJ databases">
        <title>Novel species of the genus Ideonella isolated from streams.</title>
        <authorList>
            <person name="Lu H."/>
        </authorList>
    </citation>
    <scope>NUCLEOTIDE SEQUENCE [LARGE SCALE GENOMIC DNA]</scope>
    <source>
        <strain evidence="5 6">DXS29W</strain>
    </source>
</reference>
<organism evidence="5 6">
    <name type="scientific">Ideonella lacteola</name>
    <dbReference type="NCBI Taxonomy" id="2984193"/>
    <lineage>
        <taxon>Bacteria</taxon>
        <taxon>Pseudomonadati</taxon>
        <taxon>Pseudomonadota</taxon>
        <taxon>Betaproteobacteria</taxon>
        <taxon>Burkholderiales</taxon>
        <taxon>Sphaerotilaceae</taxon>
        <taxon>Ideonella</taxon>
    </lineage>
</organism>
<comment type="caution">
    <text evidence="5">The sequence shown here is derived from an EMBL/GenBank/DDBJ whole genome shotgun (WGS) entry which is preliminary data.</text>
</comment>
<evidence type="ECO:0000259" key="4">
    <source>
        <dbReference type="PROSITE" id="PS01124"/>
    </source>
</evidence>
<keyword evidence="3" id="KW-0804">Transcription</keyword>
<gene>
    <name evidence="5" type="ORF">AACH06_00805</name>
</gene>
<name>A0ABU9BIM7_9BURK</name>
<evidence type="ECO:0000256" key="3">
    <source>
        <dbReference type="ARBA" id="ARBA00023163"/>
    </source>
</evidence>
<dbReference type="InterPro" id="IPR050204">
    <property type="entry name" value="AraC_XylS_family_regulators"/>
</dbReference>
<keyword evidence="1" id="KW-0805">Transcription regulation</keyword>
<keyword evidence="2" id="KW-0238">DNA-binding</keyword>
<dbReference type="Gene3D" id="1.25.40.10">
    <property type="entry name" value="Tetratricopeptide repeat domain"/>
    <property type="match status" value="1"/>
</dbReference>
<dbReference type="SUPFAM" id="SSF46689">
    <property type="entry name" value="Homeodomain-like"/>
    <property type="match status" value="1"/>
</dbReference>
<dbReference type="PANTHER" id="PTHR46796">
    <property type="entry name" value="HTH-TYPE TRANSCRIPTIONAL ACTIVATOR RHAS-RELATED"/>
    <property type="match status" value="1"/>
</dbReference>
<dbReference type="SMART" id="SM00342">
    <property type="entry name" value="HTH_ARAC"/>
    <property type="match status" value="1"/>
</dbReference>
<protein>
    <submittedName>
        <fullName evidence="5">Helix-turn-helix domain-containing protein</fullName>
    </submittedName>
</protein>
<evidence type="ECO:0000256" key="1">
    <source>
        <dbReference type="ARBA" id="ARBA00023015"/>
    </source>
</evidence>
<dbReference type="InterPro" id="IPR011990">
    <property type="entry name" value="TPR-like_helical_dom_sf"/>
</dbReference>
<sequence length="485" mass="53619">MHLSLAVSLTRCRAGDEAVASLALRGQLEEAADLGLQRLSRDAGKGDAMQRSLLCQMVSRLLLALGREQQAQELMQDSLKAYEELSRNWLRWLASLDQGWTFLCMNRPGRAIECFKALVDDAQAPPEVAIEALSCTACALHALGECQRAAHLIEQAIERGGPADLAELIECQQWELVVLRLARRSEGLADHALAIGFRDRMEAAPEPGEARRALAALEARQPVGSLVAHRLQHLQLMMTQLAGAQGTAPFAECLAWLRERRLAGLEVGARIESALVLLAGGSAKAAGDVLQALAPDDAQGRRHRYTVDLQYCQSKLFLLQGQLNDAMQAYKRHVEEAVFMIKRDFAQATRIADRAANADSADAPRLRLPLKYRGAYQYIVDHLSDHQLSIKHVAAHVGVTERSLQMAFRASLGVTPAEFIRRRRMERIRDELQTTGSQGHKVSVHDVAARWGVSNRSTLVQNYRQVFAETPFETLHGRIRGDGAK</sequence>
<evidence type="ECO:0000313" key="5">
    <source>
        <dbReference type="EMBL" id="MEK8029343.1"/>
    </source>
</evidence>